<dbReference type="EMBL" id="NJCX01000001">
    <property type="protein sequence ID" value="PHM75246.1"/>
    <property type="molecule type" value="Genomic_DNA"/>
</dbReference>
<gene>
    <name evidence="2" type="ORF">Xkoz_00262</name>
</gene>
<feature type="domain" description="Haem-binding uptake Tiki superfamily ChaN" evidence="1">
    <location>
        <begin position="40"/>
        <end position="236"/>
    </location>
</feature>
<sequence length="277" mass="31326">MPNGAQNSPQVVFQTLPSELVRPGVVLDMTTGKAITPDQLLEQLANYPRVIVGEKHDNPYHHQIELWLVQQLGQKRSHGSVLLEMINPNQQEKVNKVKSWLQGNPIVREERVQHLLAWQAGWPWKWYGDLVMELMRAPYPLLAANLDRSEIDQAYKNHTIEDKNSFVSDDVKKLIEATIKNSHGGNIAAQLLSGMTKIQQMRDQRMAEQLLKAPSPALLFVGGYHAVKTMGVPQHIKKIAPNEKIAVVVIAEEGVLLNHEYADFVWFTPKVSENLTK</sequence>
<dbReference type="Gene3D" id="1.10.8.760">
    <property type="entry name" value="Haem-binding uptake, Tiki superfamily, ChaN, domain 2"/>
    <property type="match status" value="1"/>
</dbReference>
<proteinExistence type="predicted"/>
<accession>A0A2D0LHQ4</accession>
<evidence type="ECO:0000313" key="3">
    <source>
        <dbReference type="Proteomes" id="UP000221101"/>
    </source>
</evidence>
<evidence type="ECO:0000259" key="1">
    <source>
        <dbReference type="Pfam" id="PF04187"/>
    </source>
</evidence>
<dbReference type="InterPro" id="IPR007314">
    <property type="entry name" value="Cofac_haem-bd_dom"/>
</dbReference>
<dbReference type="Pfam" id="PF04187">
    <property type="entry name" value="Cofac_haem_bdg"/>
    <property type="match status" value="1"/>
</dbReference>
<organism evidence="2 3">
    <name type="scientific">Xenorhabdus kozodoii</name>
    <dbReference type="NCBI Taxonomy" id="351676"/>
    <lineage>
        <taxon>Bacteria</taxon>
        <taxon>Pseudomonadati</taxon>
        <taxon>Pseudomonadota</taxon>
        <taxon>Gammaproteobacteria</taxon>
        <taxon>Enterobacterales</taxon>
        <taxon>Morganellaceae</taxon>
        <taxon>Xenorhabdus</taxon>
    </lineage>
</organism>
<name>A0A2D0LHQ4_9GAMM</name>
<keyword evidence="3" id="KW-1185">Reference proteome</keyword>
<evidence type="ECO:0000313" key="2">
    <source>
        <dbReference type="EMBL" id="PHM75246.1"/>
    </source>
</evidence>
<dbReference type="SUPFAM" id="SSF159501">
    <property type="entry name" value="EreA/ChaN-like"/>
    <property type="match status" value="1"/>
</dbReference>
<dbReference type="PIRSF" id="PIRSF020419">
    <property type="entry name" value="Fe_uptake_reg_CjrA_prd"/>
    <property type="match status" value="1"/>
</dbReference>
<reference evidence="2 3" key="1">
    <citation type="journal article" date="2017" name="Nat. Microbiol.">
        <title>Natural product diversity associated with the nematode symbionts Photorhabdus and Xenorhabdus.</title>
        <authorList>
            <person name="Tobias N.J."/>
            <person name="Wolff H."/>
            <person name="Djahanschiri B."/>
            <person name="Grundmann F."/>
            <person name="Kronenwerth M."/>
            <person name="Shi Y.M."/>
            <person name="Simonyi S."/>
            <person name="Grun P."/>
            <person name="Shapiro-Ilan D."/>
            <person name="Pidot S.J."/>
            <person name="Stinear T.P."/>
            <person name="Ebersberger I."/>
            <person name="Bode H.B."/>
        </authorList>
    </citation>
    <scope>NUCLEOTIDE SEQUENCE [LARGE SCALE GENOMIC DNA]</scope>
    <source>
        <strain evidence="2 3">DSM 17907</strain>
    </source>
</reference>
<dbReference type="AlphaFoldDB" id="A0A2D0LHQ4"/>
<comment type="caution">
    <text evidence="2">The sequence shown here is derived from an EMBL/GenBank/DDBJ whole genome shotgun (WGS) entry which is preliminary data.</text>
</comment>
<dbReference type="InterPro" id="IPR016773">
    <property type="entry name" value="Fe3_uptake_reg_CjrA_prd"/>
</dbReference>
<dbReference type="CDD" id="cd14727">
    <property type="entry name" value="ChanN-like"/>
    <property type="match status" value="1"/>
</dbReference>
<dbReference type="Gene3D" id="3.40.50.11550">
    <property type="match status" value="1"/>
</dbReference>
<protein>
    <recommendedName>
        <fullName evidence="1">Haem-binding uptake Tiki superfamily ChaN domain-containing protein</fullName>
    </recommendedName>
</protein>
<dbReference type="Proteomes" id="UP000221101">
    <property type="component" value="Unassembled WGS sequence"/>
</dbReference>